<evidence type="ECO:0000313" key="8">
    <source>
        <dbReference type="EMBL" id="OAA56131.1"/>
    </source>
</evidence>
<keyword evidence="9" id="KW-1185">Reference proteome</keyword>
<evidence type="ECO:0000256" key="5">
    <source>
        <dbReference type="PIRSR" id="PIRSR001221-1"/>
    </source>
</evidence>
<feature type="active site" description="Charge relay system" evidence="5">
    <location>
        <position position="134"/>
    </location>
</feature>
<evidence type="ECO:0000256" key="2">
    <source>
        <dbReference type="ARBA" id="ARBA00009199"/>
    </source>
</evidence>
<comment type="caution">
    <text evidence="8">The sequence shown here is derived from an EMBL/GenBank/DDBJ whole genome shotgun (WGS) entry which is preliminary data.</text>
</comment>
<dbReference type="EC" id="3.5.1.4" evidence="3"/>
<dbReference type="PROSITE" id="PS00571">
    <property type="entry name" value="AMIDASES"/>
    <property type="match status" value="1"/>
</dbReference>
<evidence type="ECO:0000256" key="6">
    <source>
        <dbReference type="PIRSR" id="PIRSR001221-2"/>
    </source>
</evidence>
<keyword evidence="4" id="KW-0378">Hydrolase</keyword>
<gene>
    <name evidence="8" type="ORF">SPI_07742</name>
</gene>
<evidence type="ECO:0000259" key="7">
    <source>
        <dbReference type="Pfam" id="PF01425"/>
    </source>
</evidence>
<feature type="binding site" evidence="6">
    <location>
        <begin position="231"/>
        <end position="234"/>
    </location>
    <ligand>
        <name>substrate</name>
    </ligand>
</feature>
<sequence length="534" mass="59131">MEVFTPLSTVTWQEKAAIPRRVRDESVAKVEPALQGLPDELPLNSQGLPKIVLTTRERELTEKYTVKELLALLHSRKLQSEELTRAFLRRAAVAHAATNCLTELLWDDAIARARYLDSLPHPVGPLHGLPISVKEHHGTLGSNQQTNASYVSYIGQPSGSTLLLDILWDAGVVHFARTTQPQTIMHLETESNIYGRTVNPYNRNLTPGGSSGGEGALIGMRGSLFGLGGDIGGSIRCPAAHCGIYGFKPSVQRFPNVGGKEHMDGTEAILATKGPMAADRDTLELCMKVVLAAEPWRLDPSLRVAPWVPYKITRPLKVAVMWWDGVVRPHPPMMRALREVAHACKAAGMKVVDWEALNHQKGWEIVSGLYFPDGGQSIYNILEESGEPPLPLTDFIIKEQPNLCAERDAFRTAYARHWSATADQDGDEVDVILCPPNFGAATPHGQSRYWGYTAIWNLLDYPGVVFPVTTVDPEKDKKDVNYAPVTTEDKFVQELYEPDIYKDAPISLQLVSRRHFDEKLLAALVEIERALGRS</sequence>
<feature type="active site" description="Acyl-ester intermediate" evidence="5">
    <location>
        <position position="234"/>
    </location>
</feature>
<proteinExistence type="inferred from homology"/>
<accession>A0A167NZU9</accession>
<dbReference type="STRING" id="1081102.A0A167NZU9"/>
<dbReference type="InterPro" id="IPR023631">
    <property type="entry name" value="Amidase_dom"/>
</dbReference>
<protein>
    <recommendedName>
        <fullName evidence="3">amidase</fullName>
        <ecNumber evidence="3">3.5.1.4</ecNumber>
    </recommendedName>
</protein>
<dbReference type="PANTHER" id="PTHR46072">
    <property type="entry name" value="AMIDASE-RELATED-RELATED"/>
    <property type="match status" value="1"/>
</dbReference>
<dbReference type="GO" id="GO:0004040">
    <property type="term" value="F:amidase activity"/>
    <property type="evidence" value="ECO:0007669"/>
    <property type="project" value="UniProtKB-EC"/>
</dbReference>
<feature type="active site" description="Charge relay system" evidence="5">
    <location>
        <position position="210"/>
    </location>
</feature>
<dbReference type="Pfam" id="PF01425">
    <property type="entry name" value="Amidase"/>
    <property type="match status" value="1"/>
</dbReference>
<dbReference type="Proteomes" id="UP000076874">
    <property type="component" value="Unassembled WGS sequence"/>
</dbReference>
<organism evidence="8 9">
    <name type="scientific">Niveomyces insectorum RCEF 264</name>
    <dbReference type="NCBI Taxonomy" id="1081102"/>
    <lineage>
        <taxon>Eukaryota</taxon>
        <taxon>Fungi</taxon>
        <taxon>Dikarya</taxon>
        <taxon>Ascomycota</taxon>
        <taxon>Pezizomycotina</taxon>
        <taxon>Sordariomycetes</taxon>
        <taxon>Hypocreomycetidae</taxon>
        <taxon>Hypocreales</taxon>
        <taxon>Cordycipitaceae</taxon>
        <taxon>Niveomyces</taxon>
    </lineage>
</organism>
<name>A0A167NZU9_9HYPO</name>
<feature type="domain" description="Amidase" evidence="7">
    <location>
        <begin position="82"/>
        <end position="521"/>
    </location>
</feature>
<evidence type="ECO:0000313" key="9">
    <source>
        <dbReference type="Proteomes" id="UP000076874"/>
    </source>
</evidence>
<reference evidence="8 9" key="1">
    <citation type="journal article" date="2016" name="Genome Biol. Evol.">
        <title>Divergent and convergent evolution of fungal pathogenicity.</title>
        <authorList>
            <person name="Shang Y."/>
            <person name="Xiao G."/>
            <person name="Zheng P."/>
            <person name="Cen K."/>
            <person name="Zhan S."/>
            <person name="Wang C."/>
        </authorList>
    </citation>
    <scope>NUCLEOTIDE SEQUENCE [LARGE SCALE GENOMIC DNA]</scope>
    <source>
        <strain evidence="8 9">RCEF 264</strain>
    </source>
</reference>
<feature type="binding site" evidence="6">
    <location>
        <position position="184"/>
    </location>
    <ligand>
        <name>substrate</name>
    </ligand>
</feature>
<dbReference type="EMBL" id="AZHD01000017">
    <property type="protein sequence ID" value="OAA56131.1"/>
    <property type="molecule type" value="Genomic_DNA"/>
</dbReference>
<comment type="catalytic activity">
    <reaction evidence="1">
        <text>a monocarboxylic acid amide + H2O = a monocarboxylate + NH4(+)</text>
        <dbReference type="Rhea" id="RHEA:12020"/>
        <dbReference type="ChEBI" id="CHEBI:15377"/>
        <dbReference type="ChEBI" id="CHEBI:28938"/>
        <dbReference type="ChEBI" id="CHEBI:35757"/>
        <dbReference type="ChEBI" id="CHEBI:83628"/>
        <dbReference type="EC" id="3.5.1.4"/>
    </reaction>
</comment>
<dbReference type="PIRSF" id="PIRSF001221">
    <property type="entry name" value="Amidase_fungi"/>
    <property type="match status" value="1"/>
</dbReference>
<dbReference type="InterPro" id="IPR020556">
    <property type="entry name" value="Amidase_CS"/>
</dbReference>
<feature type="binding site" evidence="6">
    <location>
        <position position="210"/>
    </location>
    <ligand>
        <name>substrate</name>
    </ligand>
</feature>
<dbReference type="Gene3D" id="3.90.1300.10">
    <property type="entry name" value="Amidase signature (AS) domain"/>
    <property type="match status" value="1"/>
</dbReference>
<dbReference type="AlphaFoldDB" id="A0A167NZU9"/>
<dbReference type="OrthoDB" id="6428749at2759"/>
<evidence type="ECO:0000256" key="4">
    <source>
        <dbReference type="ARBA" id="ARBA00022801"/>
    </source>
</evidence>
<dbReference type="PANTHER" id="PTHR46072:SF4">
    <property type="entry name" value="AMIDASE C550.07-RELATED"/>
    <property type="match status" value="1"/>
</dbReference>
<comment type="similarity">
    <text evidence="2">Belongs to the amidase family.</text>
</comment>
<dbReference type="SUPFAM" id="SSF75304">
    <property type="entry name" value="Amidase signature (AS) enzymes"/>
    <property type="match status" value="1"/>
</dbReference>
<evidence type="ECO:0000256" key="3">
    <source>
        <dbReference type="ARBA" id="ARBA00012922"/>
    </source>
</evidence>
<dbReference type="InterPro" id="IPR036928">
    <property type="entry name" value="AS_sf"/>
</dbReference>
<evidence type="ECO:0000256" key="1">
    <source>
        <dbReference type="ARBA" id="ARBA00001311"/>
    </source>
</evidence>